<dbReference type="HOGENOM" id="CLU_1677852_0_0_1"/>
<reference evidence="3" key="1">
    <citation type="journal article" date="2012" name="PLoS Genet.">
        <title>The genomes of the fungal plant pathogens Cladosporium fulvum and Dothistroma septosporum reveal adaptation to different hosts and lifestyles but also signatures of common ancestry.</title>
        <authorList>
            <person name="de Wit P.J.G.M."/>
            <person name="van der Burgt A."/>
            <person name="Oekmen B."/>
            <person name="Stergiopoulos I."/>
            <person name="Abd-Elsalam K.A."/>
            <person name="Aerts A.L."/>
            <person name="Bahkali A.H."/>
            <person name="Beenen H.G."/>
            <person name="Chettri P."/>
            <person name="Cox M.P."/>
            <person name="Datema E."/>
            <person name="de Vries R.P."/>
            <person name="Dhillon B."/>
            <person name="Ganley A.R."/>
            <person name="Griffiths S.A."/>
            <person name="Guo Y."/>
            <person name="Hamelin R.C."/>
            <person name="Henrissat B."/>
            <person name="Kabir M.S."/>
            <person name="Jashni M.K."/>
            <person name="Kema G."/>
            <person name="Klaubauf S."/>
            <person name="Lapidus A."/>
            <person name="Levasseur A."/>
            <person name="Lindquist E."/>
            <person name="Mehrabi R."/>
            <person name="Ohm R.A."/>
            <person name="Owen T.J."/>
            <person name="Salamov A."/>
            <person name="Schwelm A."/>
            <person name="Schijlen E."/>
            <person name="Sun H."/>
            <person name="van den Burg H.A."/>
            <person name="van Ham R.C.H.J."/>
            <person name="Zhang S."/>
            <person name="Goodwin S.B."/>
            <person name="Grigoriev I.V."/>
            <person name="Collemare J."/>
            <person name="Bradshaw R.E."/>
        </authorList>
    </citation>
    <scope>NUCLEOTIDE SEQUENCE [LARGE SCALE GENOMIC DNA]</scope>
    <source>
        <strain evidence="3">NZE10 / CBS 128990</strain>
    </source>
</reference>
<dbReference type="EMBL" id="KB446540">
    <property type="protein sequence ID" value="EME43186.1"/>
    <property type="molecule type" value="Genomic_DNA"/>
</dbReference>
<dbReference type="AlphaFoldDB" id="M2YMG3"/>
<evidence type="ECO:0000256" key="1">
    <source>
        <dbReference type="SAM" id="MobiDB-lite"/>
    </source>
</evidence>
<dbReference type="OrthoDB" id="3646703at2759"/>
<feature type="compositionally biased region" description="Polar residues" evidence="1">
    <location>
        <begin position="126"/>
        <end position="141"/>
    </location>
</feature>
<keyword evidence="3" id="KW-1185">Reference proteome</keyword>
<gene>
    <name evidence="2" type="ORF">DOTSEDRAFT_72537</name>
</gene>
<feature type="region of interest" description="Disordered" evidence="1">
    <location>
        <begin position="35"/>
        <end position="157"/>
    </location>
</feature>
<name>M2YMG3_DOTSN</name>
<sequence>MSSGQDAAEKTKGGIKELGNMAESIRKNVNSFADDLIGSKSGTHSNTADGSHTTPTADALSSTSGHHPATGRDEVHGGGVIASEHTSSARTAGADTLGHKQGSGGILGNENSTPDADAVNTAGAGNMSTSGVGPQTSNLTRSDGKLAEGADQLGRQY</sequence>
<dbReference type="eggNOG" id="ENOG502RA49">
    <property type="taxonomic scope" value="Eukaryota"/>
</dbReference>
<reference evidence="2 3" key="2">
    <citation type="journal article" date="2012" name="PLoS Pathog.">
        <title>Diverse lifestyles and strategies of plant pathogenesis encoded in the genomes of eighteen Dothideomycetes fungi.</title>
        <authorList>
            <person name="Ohm R.A."/>
            <person name="Feau N."/>
            <person name="Henrissat B."/>
            <person name="Schoch C.L."/>
            <person name="Horwitz B.A."/>
            <person name="Barry K.W."/>
            <person name="Condon B.J."/>
            <person name="Copeland A.C."/>
            <person name="Dhillon B."/>
            <person name="Glaser F."/>
            <person name="Hesse C.N."/>
            <person name="Kosti I."/>
            <person name="LaButti K."/>
            <person name="Lindquist E.A."/>
            <person name="Lucas S."/>
            <person name="Salamov A.A."/>
            <person name="Bradshaw R.E."/>
            <person name="Ciuffetti L."/>
            <person name="Hamelin R.C."/>
            <person name="Kema G.H.J."/>
            <person name="Lawrence C."/>
            <person name="Scott J.A."/>
            <person name="Spatafora J.W."/>
            <person name="Turgeon B.G."/>
            <person name="de Wit P.J.G.M."/>
            <person name="Zhong S."/>
            <person name="Goodwin S.B."/>
            <person name="Grigoriev I.V."/>
        </authorList>
    </citation>
    <scope>NUCLEOTIDE SEQUENCE [LARGE SCALE GENOMIC DNA]</scope>
    <source>
        <strain evidence="3">NZE10 / CBS 128990</strain>
    </source>
</reference>
<proteinExistence type="predicted"/>
<evidence type="ECO:0000313" key="2">
    <source>
        <dbReference type="EMBL" id="EME43186.1"/>
    </source>
</evidence>
<dbReference type="Proteomes" id="UP000016933">
    <property type="component" value="Unassembled WGS sequence"/>
</dbReference>
<feature type="compositionally biased region" description="Polar residues" evidence="1">
    <location>
        <begin position="40"/>
        <end position="65"/>
    </location>
</feature>
<organism evidence="2 3">
    <name type="scientific">Dothistroma septosporum (strain NZE10 / CBS 128990)</name>
    <name type="common">Red band needle blight fungus</name>
    <name type="synonym">Mycosphaerella pini</name>
    <dbReference type="NCBI Taxonomy" id="675120"/>
    <lineage>
        <taxon>Eukaryota</taxon>
        <taxon>Fungi</taxon>
        <taxon>Dikarya</taxon>
        <taxon>Ascomycota</taxon>
        <taxon>Pezizomycotina</taxon>
        <taxon>Dothideomycetes</taxon>
        <taxon>Dothideomycetidae</taxon>
        <taxon>Mycosphaerellales</taxon>
        <taxon>Mycosphaerellaceae</taxon>
        <taxon>Dothistroma</taxon>
    </lineage>
</organism>
<evidence type="ECO:0000313" key="3">
    <source>
        <dbReference type="Proteomes" id="UP000016933"/>
    </source>
</evidence>
<protein>
    <submittedName>
        <fullName evidence="2">Uncharacterized protein</fullName>
    </submittedName>
</protein>
<accession>M2YMG3</accession>